<dbReference type="Pfam" id="PF00563">
    <property type="entry name" value="EAL"/>
    <property type="match status" value="1"/>
</dbReference>
<comment type="caution">
    <text evidence="2">The sequence shown here is derived from an EMBL/GenBank/DDBJ whole genome shotgun (WGS) entry which is preliminary data.</text>
</comment>
<dbReference type="CDD" id="cd01948">
    <property type="entry name" value="EAL"/>
    <property type="match status" value="1"/>
</dbReference>
<dbReference type="InterPro" id="IPR001633">
    <property type="entry name" value="EAL_dom"/>
</dbReference>
<reference evidence="2" key="1">
    <citation type="submission" date="2022-05" db="EMBL/GenBank/DDBJ databases">
        <title>Description of a novel species of Leclercia; Leclercia tamurae and the Proposal for a Novel Genus Silvania gen. nov. Containing Two Novel Species Silvania hatchlandensis sp. nov. and Silvania confinis sp. nov. Isolated from the Rhizosphere of Oak.</title>
        <authorList>
            <person name="Maddock D.W."/>
            <person name="Brady C.L."/>
            <person name="Denman S."/>
            <person name="Arnold D."/>
        </authorList>
    </citation>
    <scope>NUCLEOTIDE SEQUENCE</scope>
    <source>
        <strain evidence="2">H19S6</strain>
    </source>
</reference>
<dbReference type="RefSeq" id="WP_271280824.1">
    <property type="nucleotide sequence ID" value="NZ_JAMGZK010000034.1"/>
</dbReference>
<dbReference type="Proteomes" id="UP001063816">
    <property type="component" value="Unassembled WGS sequence"/>
</dbReference>
<evidence type="ECO:0000313" key="3">
    <source>
        <dbReference type="Proteomes" id="UP001063816"/>
    </source>
</evidence>
<name>A0A9J6PYY9_9ENTR</name>
<dbReference type="PROSITE" id="PS50883">
    <property type="entry name" value="EAL"/>
    <property type="match status" value="1"/>
</dbReference>
<dbReference type="SMART" id="SM00052">
    <property type="entry name" value="EAL"/>
    <property type="match status" value="1"/>
</dbReference>
<evidence type="ECO:0000313" key="2">
    <source>
        <dbReference type="EMBL" id="MCU6663043.1"/>
    </source>
</evidence>
<gene>
    <name evidence="2" type="ORF">M8014_01640</name>
</gene>
<keyword evidence="3" id="KW-1185">Reference proteome</keyword>
<dbReference type="SUPFAM" id="SSF141868">
    <property type="entry name" value="EAL domain-like"/>
    <property type="match status" value="1"/>
</dbReference>
<dbReference type="AlphaFoldDB" id="A0A9J6PYY9"/>
<protein>
    <submittedName>
        <fullName evidence="2">EAL domain-containing protein</fullName>
    </submittedName>
</protein>
<dbReference type="PANTHER" id="PTHR33121">
    <property type="entry name" value="CYCLIC DI-GMP PHOSPHODIESTERASE PDEF"/>
    <property type="match status" value="1"/>
</dbReference>
<dbReference type="PANTHER" id="PTHR33121:SF78">
    <property type="entry name" value="CYCLIC DI-GMP PHOSPHODIESTERASE PDEH"/>
    <property type="match status" value="1"/>
</dbReference>
<accession>A0A9J6PYY9</accession>
<dbReference type="Gene3D" id="3.20.20.450">
    <property type="entry name" value="EAL domain"/>
    <property type="match status" value="1"/>
</dbReference>
<dbReference type="EMBL" id="JAMGZK010000034">
    <property type="protein sequence ID" value="MCU6663043.1"/>
    <property type="molecule type" value="Genomic_DNA"/>
</dbReference>
<proteinExistence type="predicted"/>
<dbReference type="GO" id="GO:0071111">
    <property type="term" value="F:cyclic-guanylate-specific phosphodiesterase activity"/>
    <property type="evidence" value="ECO:0007669"/>
    <property type="project" value="InterPro"/>
</dbReference>
<dbReference type="InterPro" id="IPR035919">
    <property type="entry name" value="EAL_sf"/>
</dbReference>
<organism evidence="2 3">
    <name type="scientific">Silvania hatchlandensis</name>
    <dbReference type="NCBI Taxonomy" id="2926469"/>
    <lineage>
        <taxon>Bacteria</taxon>
        <taxon>Pseudomonadati</taxon>
        <taxon>Pseudomonadota</taxon>
        <taxon>Gammaproteobacteria</taxon>
        <taxon>Enterobacterales</taxon>
        <taxon>Enterobacteriaceae</taxon>
        <taxon>Silvania</taxon>
    </lineage>
</organism>
<evidence type="ECO:0000259" key="1">
    <source>
        <dbReference type="PROSITE" id="PS50883"/>
    </source>
</evidence>
<dbReference type="InterPro" id="IPR050706">
    <property type="entry name" value="Cyclic-di-GMP_PDE-like"/>
</dbReference>
<sequence length="275" mass="31055">MITVPDDVKTLLKKVSENAAEEVLYILLQPFIDVQHTHCVGAEALVRGRVNGKTLFPNQFIELMEQNGDICKVGVFVLERGLQYALDNNLHLRPTFYMSFNFSPVELNNAAIVTEISAIISRLNYPVGKIIIEVTETTIELTEQGLANINRLQCLGVVVARDDIKSLQDFFAREAEFCADVIKLDYSLMNDSNFPEAEAIITECHKTSRPIIAEGIENEAHKKWLQDHDVTVCQGYFYSPPIELDAFSRRYVNQLVCDNACGRWNCLWHAGNNAD</sequence>
<feature type="domain" description="EAL" evidence="1">
    <location>
        <begin position="5"/>
        <end position="255"/>
    </location>
</feature>